<evidence type="ECO:0000256" key="1">
    <source>
        <dbReference type="SAM" id="MobiDB-lite"/>
    </source>
</evidence>
<protein>
    <submittedName>
        <fullName evidence="2">Uncharacterized protein</fullName>
    </submittedName>
</protein>
<gene>
    <name evidence="2" type="ORF">APLA_LOCUS11074</name>
</gene>
<reference evidence="2 3" key="1">
    <citation type="submission" date="2020-04" db="EMBL/GenBank/DDBJ databases">
        <authorList>
            <person name="Wallbank WR R."/>
            <person name="Pardo Diaz C."/>
            <person name="Kozak K."/>
            <person name="Martin S."/>
            <person name="Jiggins C."/>
            <person name="Moest M."/>
            <person name="Warren A I."/>
            <person name="Byers J.R.P. K."/>
            <person name="Montejo-Kovacevich G."/>
            <person name="Yen C E."/>
        </authorList>
    </citation>
    <scope>NUCLEOTIDE SEQUENCE [LARGE SCALE GENOMIC DNA]</scope>
</reference>
<dbReference type="EMBL" id="CADEBD010000326">
    <property type="protein sequence ID" value="CAB3245473.1"/>
    <property type="molecule type" value="Genomic_DNA"/>
</dbReference>
<name>A0A8S1AGQ0_ARCPL</name>
<evidence type="ECO:0000313" key="2">
    <source>
        <dbReference type="EMBL" id="CAB3245473.1"/>
    </source>
</evidence>
<feature type="region of interest" description="Disordered" evidence="1">
    <location>
        <begin position="39"/>
        <end position="70"/>
    </location>
</feature>
<comment type="caution">
    <text evidence="2">The sequence shown here is derived from an EMBL/GenBank/DDBJ whole genome shotgun (WGS) entry which is preliminary data.</text>
</comment>
<feature type="compositionally biased region" description="Polar residues" evidence="1">
    <location>
        <begin position="41"/>
        <end position="57"/>
    </location>
</feature>
<proteinExistence type="predicted"/>
<dbReference type="AlphaFoldDB" id="A0A8S1AGQ0"/>
<accession>A0A8S1AGQ0</accession>
<feature type="compositionally biased region" description="Low complexity" evidence="1">
    <location>
        <begin position="58"/>
        <end position="70"/>
    </location>
</feature>
<evidence type="ECO:0000313" key="3">
    <source>
        <dbReference type="Proteomes" id="UP000494256"/>
    </source>
</evidence>
<dbReference type="Proteomes" id="UP000494256">
    <property type="component" value="Unassembled WGS sequence"/>
</dbReference>
<sequence length="104" mass="11429">MQELSIQCHSFKVCKYCGQPGHHSLLHNIEYNIKKKDSKVPENNSLMKPSTSKVANQTMSNHSTTTTNTPTTMLLATASVQAKTNDGTPPLLRVLCDQGSEVEI</sequence>
<dbReference type="OrthoDB" id="6243387at2759"/>
<organism evidence="2 3">
    <name type="scientific">Arctia plantaginis</name>
    <name type="common">Wood tiger moth</name>
    <name type="synonym">Phalaena plantaginis</name>
    <dbReference type="NCBI Taxonomy" id="874455"/>
    <lineage>
        <taxon>Eukaryota</taxon>
        <taxon>Metazoa</taxon>
        <taxon>Ecdysozoa</taxon>
        <taxon>Arthropoda</taxon>
        <taxon>Hexapoda</taxon>
        <taxon>Insecta</taxon>
        <taxon>Pterygota</taxon>
        <taxon>Neoptera</taxon>
        <taxon>Endopterygota</taxon>
        <taxon>Lepidoptera</taxon>
        <taxon>Glossata</taxon>
        <taxon>Ditrysia</taxon>
        <taxon>Noctuoidea</taxon>
        <taxon>Erebidae</taxon>
        <taxon>Arctiinae</taxon>
        <taxon>Arctia</taxon>
    </lineage>
</organism>